<dbReference type="PATRIC" id="fig|243274.17.peg.302"/>
<dbReference type="KEGG" id="tmw:THMA_0312"/>
<evidence type="ECO:0000256" key="6">
    <source>
        <dbReference type="ARBA" id="ARBA00037986"/>
    </source>
</evidence>
<dbReference type="EnsemblBacteria" id="AAD35393">
    <property type="protein sequence ID" value="AAD35393"/>
    <property type="gene ID" value="TM_0305"/>
</dbReference>
<dbReference type="FunFam" id="2.130.10.10:FF:000545">
    <property type="entry name" value="Xyloglucanase Xgh74A"/>
    <property type="match status" value="1"/>
</dbReference>
<dbReference type="Pfam" id="PF15899">
    <property type="entry name" value="BNR_6"/>
    <property type="match status" value="1"/>
</dbReference>
<dbReference type="KEGG" id="tma:TM0305"/>
<organism evidence="7 8">
    <name type="scientific">Thermotoga maritima (strain ATCC 43589 / DSM 3109 / JCM 10099 / NBRC 100826 / MSB8)</name>
    <dbReference type="NCBI Taxonomy" id="243274"/>
    <lineage>
        <taxon>Bacteria</taxon>
        <taxon>Thermotogati</taxon>
        <taxon>Thermotogota</taxon>
        <taxon>Thermotogae</taxon>
        <taxon>Thermotogales</taxon>
        <taxon>Thermotogaceae</taxon>
        <taxon>Thermotoga</taxon>
    </lineage>
</organism>
<dbReference type="GO" id="GO:0000272">
    <property type="term" value="P:polysaccharide catabolic process"/>
    <property type="evidence" value="ECO:0007669"/>
    <property type="project" value="UniProtKB-KW"/>
</dbReference>
<keyword evidence="5" id="KW-0624">Polysaccharide degradation</keyword>
<dbReference type="GO" id="GO:0016798">
    <property type="term" value="F:hydrolase activity, acting on glycosyl bonds"/>
    <property type="evidence" value="ECO:0007669"/>
    <property type="project" value="UniProtKB-KW"/>
</dbReference>
<dbReference type="PANTHER" id="PTHR43739">
    <property type="entry name" value="XYLOGLUCANASE (EUROFUNG)"/>
    <property type="match status" value="1"/>
</dbReference>
<evidence type="ECO:0000313" key="8">
    <source>
        <dbReference type="Proteomes" id="UP000008183"/>
    </source>
</evidence>
<comment type="similarity">
    <text evidence="6">Belongs to the glycosyl hydrolase 74 family.</text>
</comment>
<accession>Q9WYE1</accession>
<dbReference type="RefSeq" id="WP_004083030.1">
    <property type="nucleotide sequence ID" value="NC_000853.1"/>
</dbReference>
<dbReference type="PaxDb" id="243274-THEMA_03200"/>
<dbReference type="PIR" id="F72393">
    <property type="entry name" value="F72393"/>
</dbReference>
<dbReference type="KEGG" id="tmi:THEMA_03200"/>
<name>Q9WYE1_THEMA</name>
<keyword evidence="8" id="KW-1185">Reference proteome</keyword>
<accession>G4FHL9</accession>
<dbReference type="KEGG" id="tmm:Tmari_0303"/>
<dbReference type="PANTHER" id="PTHR43739:SF2">
    <property type="entry name" value="OLIGOXYLOGLUCAN-REDUCING END-SPECIFIC XYLOGLUCANASE-RELATED"/>
    <property type="match status" value="1"/>
</dbReference>
<dbReference type="CAZy" id="GH74">
    <property type="family name" value="Glycoside Hydrolase Family 74"/>
</dbReference>
<dbReference type="InterPro" id="IPR015943">
    <property type="entry name" value="WD40/YVTN_repeat-like_dom_sf"/>
</dbReference>
<keyword evidence="2" id="KW-0378">Hydrolase</keyword>
<evidence type="ECO:0000256" key="3">
    <source>
        <dbReference type="ARBA" id="ARBA00023277"/>
    </source>
</evidence>
<proteinExistence type="inferred from homology"/>
<keyword evidence="1" id="KW-0732">Signal</keyword>
<dbReference type="SUPFAM" id="SSF110296">
    <property type="entry name" value="Oligoxyloglucan reducing end-specific cellobiohydrolase"/>
    <property type="match status" value="2"/>
</dbReference>
<reference evidence="7 8" key="1">
    <citation type="journal article" date="1999" name="Nature">
        <title>Evidence for lateral gene transfer between Archaea and Bacteria from genome sequence of Thermotoga maritima.</title>
        <authorList>
            <person name="Nelson K.E."/>
            <person name="Clayton R.A."/>
            <person name="Gill S.R."/>
            <person name="Gwinn M.L."/>
            <person name="Dodson R.J."/>
            <person name="Haft D.H."/>
            <person name="Hickey E.K."/>
            <person name="Peterson J.D."/>
            <person name="Nelson W.C."/>
            <person name="Ketchum K.A."/>
            <person name="McDonald L."/>
            <person name="Utterback T.R."/>
            <person name="Malek J.A."/>
            <person name="Linher K.D."/>
            <person name="Garrett M.M."/>
            <person name="Stewart A.M."/>
            <person name="Cotton M.D."/>
            <person name="Pratt M.S."/>
            <person name="Phillips C.A."/>
            <person name="Richardson D."/>
            <person name="Heidelberg J."/>
            <person name="Sutton G.G."/>
            <person name="Fleischmann R.D."/>
            <person name="White O."/>
            <person name="Salzberg S.L."/>
            <person name="Smith H.O."/>
            <person name="Venter J.C."/>
            <person name="Fraser C.M."/>
        </authorList>
    </citation>
    <scope>NUCLEOTIDE SEQUENCE [LARGE SCALE GENOMIC DNA]</scope>
    <source>
        <strain evidence="8">ATCC 43589 / DSM 3109 / JCM 10099 / NBRC 100826 / MSB8</strain>
    </source>
</reference>
<dbReference type="InterPro" id="IPR002860">
    <property type="entry name" value="BNR_rpt"/>
</dbReference>
<dbReference type="GO" id="GO:0010411">
    <property type="term" value="P:xyloglucan metabolic process"/>
    <property type="evidence" value="ECO:0000318"/>
    <property type="project" value="GO_Central"/>
</dbReference>
<dbReference type="AlphaFoldDB" id="Q9WYE1"/>
<dbReference type="EMBL" id="AE000512">
    <property type="protein sequence ID" value="AAD35393.1"/>
    <property type="molecule type" value="Genomic_DNA"/>
</dbReference>
<protein>
    <submittedName>
        <fullName evidence="7">Endoglucanase, putative</fullName>
    </submittedName>
</protein>
<dbReference type="SMR" id="Q9WYE1"/>
<evidence type="ECO:0000256" key="2">
    <source>
        <dbReference type="ARBA" id="ARBA00022801"/>
    </source>
</evidence>
<keyword evidence="4" id="KW-0326">Glycosidase</keyword>
<evidence type="ECO:0000313" key="7">
    <source>
        <dbReference type="EMBL" id="AAD35393.1"/>
    </source>
</evidence>
<dbReference type="Gene3D" id="2.130.10.10">
    <property type="entry name" value="YVTN repeat-like/Quinoprotein amine dehydrogenase"/>
    <property type="match status" value="2"/>
</dbReference>
<dbReference type="InParanoid" id="Q9WYE1"/>
<dbReference type="Proteomes" id="UP000008183">
    <property type="component" value="Chromosome"/>
</dbReference>
<evidence type="ECO:0000256" key="1">
    <source>
        <dbReference type="ARBA" id="ARBA00022729"/>
    </source>
</evidence>
<keyword evidence="3" id="KW-0119">Carbohydrate metabolism</keyword>
<sequence>MLRSFLILFLAILGVVFGATFEWKSVEINGGGFVPGIIFHPASPGLLYARTDVGGLYRWDEETKRWKQLFDFLRRDQSDYMGVLSVALDPSDPKRIYAMTGKYTQDWAGYGAILISEDYGETWTIVNLDKYGIKVGGNEDGRNAGERLQVDPNFSSVLFMGTTKYGLWKSEDFGKNWKKVDSFPSTSVTFVLFDEKSGEKGSPTPRIFVGCSEPKGIFVTEDGGTTWNVLPNLPNDLIPLRGKIHDGILYVTLSNALGPNGATRGAVMKYVIADQKWYDVTPMKGDFGYCGIDVQENVVIVSTLDRWYPHDEIFISLNGGETWRPLLEKANFDINKAPWIKDLNPHWISDVKIDPFDMNRAIFTTGYGVWVTYELKKSFEGMGKPVKWIFENRGLEETVVLQLVPPIGERPLLSAIADWGGFRHESLDTPPSSMYKPLKWTSLGIAFAYQNSKFVARVHTYTYPFLSYSEDGGINWREIETVPEGITDGGRLSLAVSNDGKTLVWSPANHEVIVSSDKGKSWKKAISVPVPEFNYFPASDPVNPSKFYIFDWKNGDFLISKDGGKSFMKGAKLPSFDNWWVSLYSFPVLAPDREGDIWLALQWNGLYRSKDGGITFERLGNVDIAYVIGFGAPKPGTDYPAIYLNGMVNGVYGIFMSTDEGKTWMRINNDKHQFGWIHYMIGDMNEFGRIFLGTEGRGIIVGEVKEE</sequence>
<gene>
    <name evidence="7" type="ordered locus">TM_0305</name>
</gene>
<evidence type="ECO:0000256" key="5">
    <source>
        <dbReference type="ARBA" id="ARBA00023326"/>
    </source>
</evidence>
<dbReference type="InterPro" id="IPR052025">
    <property type="entry name" value="Xyloglucanase_GH74"/>
</dbReference>
<dbReference type="CDD" id="cd15482">
    <property type="entry name" value="Sialidase_non-viral"/>
    <property type="match status" value="1"/>
</dbReference>
<evidence type="ECO:0000256" key="4">
    <source>
        <dbReference type="ARBA" id="ARBA00023295"/>
    </source>
</evidence>
<dbReference type="OrthoDB" id="610388at2"/>